<dbReference type="RefSeq" id="WP_041052505.1">
    <property type="nucleotide sequence ID" value="NZ_JXAK01000103.1"/>
</dbReference>
<comment type="caution">
    <text evidence="2">The sequence shown here is derived from an EMBL/GenBank/DDBJ whole genome shotgun (WGS) entry which is preliminary data.</text>
</comment>
<feature type="transmembrane region" description="Helical" evidence="1">
    <location>
        <begin position="56"/>
        <end position="75"/>
    </location>
</feature>
<keyword evidence="1" id="KW-1133">Transmembrane helix</keyword>
<proteinExistence type="predicted"/>
<keyword evidence="1" id="KW-0812">Transmembrane</keyword>
<dbReference type="EMBL" id="JXAK01000103">
    <property type="protein sequence ID" value="KIL36807.1"/>
    <property type="molecule type" value="Genomic_DNA"/>
</dbReference>
<feature type="transmembrane region" description="Helical" evidence="1">
    <location>
        <begin position="120"/>
        <end position="138"/>
    </location>
</feature>
<protein>
    <submittedName>
        <fullName evidence="2">Uncharacterized protein</fullName>
    </submittedName>
</protein>
<reference evidence="2 3" key="1">
    <citation type="submission" date="2014-12" db="EMBL/GenBank/DDBJ databases">
        <title>Draft genome sequence of Paenibacillus kamchatkensis strain B-2647.</title>
        <authorList>
            <person name="Karlyshev A.V."/>
            <person name="Kudryashova E.B."/>
        </authorList>
    </citation>
    <scope>NUCLEOTIDE SEQUENCE [LARGE SCALE GENOMIC DNA]</scope>
    <source>
        <strain evidence="2 3">VKM B-2647</strain>
    </source>
</reference>
<name>A0ABR5A8S8_9BACL</name>
<feature type="transmembrane region" description="Helical" evidence="1">
    <location>
        <begin position="6"/>
        <end position="25"/>
    </location>
</feature>
<evidence type="ECO:0000313" key="3">
    <source>
        <dbReference type="Proteomes" id="UP000031967"/>
    </source>
</evidence>
<accession>A0ABR5A8S8</accession>
<keyword evidence="3" id="KW-1185">Reference proteome</keyword>
<feature type="transmembrane region" description="Helical" evidence="1">
    <location>
        <begin position="32"/>
        <end position="50"/>
    </location>
</feature>
<keyword evidence="1" id="KW-0472">Membrane</keyword>
<evidence type="ECO:0000256" key="1">
    <source>
        <dbReference type="SAM" id="Phobius"/>
    </source>
</evidence>
<organism evidence="2 3">
    <name type="scientific">Gordoniibacillus kamchatkensis</name>
    <dbReference type="NCBI Taxonomy" id="1590651"/>
    <lineage>
        <taxon>Bacteria</taxon>
        <taxon>Bacillati</taxon>
        <taxon>Bacillota</taxon>
        <taxon>Bacilli</taxon>
        <taxon>Bacillales</taxon>
        <taxon>Paenibacillaceae</taxon>
        <taxon>Gordoniibacillus</taxon>
    </lineage>
</organism>
<sequence length="215" mass="24913">MKFFIIWLSYMFFWSSIISFGLVLFRFKIRQFLPHILFGSFGLSTIGVIMQSPNLVPFLSMVLFASGTCCMWLILRFPFGHALLLMTVSYMVALMTEWLMNLLLPATTIVVISEDNQFRFLASAVLMSSFHYLYCMVLRRFRLGFSFLSQSYTGKQFFKQNSKTFKAAICISILVLLTTSILFYMKPGLNYILAPPALLGLTILFKISYRWEFTE</sequence>
<feature type="transmembrane region" description="Helical" evidence="1">
    <location>
        <begin position="165"/>
        <end position="185"/>
    </location>
</feature>
<dbReference type="Proteomes" id="UP000031967">
    <property type="component" value="Unassembled WGS sequence"/>
</dbReference>
<evidence type="ECO:0000313" key="2">
    <source>
        <dbReference type="EMBL" id="KIL36807.1"/>
    </source>
</evidence>
<feature type="transmembrane region" description="Helical" evidence="1">
    <location>
        <begin position="191"/>
        <end position="209"/>
    </location>
</feature>
<feature type="transmembrane region" description="Helical" evidence="1">
    <location>
        <begin position="82"/>
        <end position="100"/>
    </location>
</feature>
<gene>
    <name evidence="2" type="ORF">SD70_31265</name>
</gene>